<organism evidence="3 4">
    <name type="scientific">Forsythia ovata</name>
    <dbReference type="NCBI Taxonomy" id="205694"/>
    <lineage>
        <taxon>Eukaryota</taxon>
        <taxon>Viridiplantae</taxon>
        <taxon>Streptophyta</taxon>
        <taxon>Embryophyta</taxon>
        <taxon>Tracheophyta</taxon>
        <taxon>Spermatophyta</taxon>
        <taxon>Magnoliopsida</taxon>
        <taxon>eudicotyledons</taxon>
        <taxon>Gunneridae</taxon>
        <taxon>Pentapetalae</taxon>
        <taxon>asterids</taxon>
        <taxon>lamiids</taxon>
        <taxon>Lamiales</taxon>
        <taxon>Oleaceae</taxon>
        <taxon>Forsythieae</taxon>
        <taxon>Forsythia</taxon>
    </lineage>
</organism>
<protein>
    <submittedName>
        <fullName evidence="3">Uncharacterized protein</fullName>
    </submittedName>
</protein>
<dbReference type="PANTHER" id="PTHR37222">
    <property type="entry name" value="OS02G0718000 PROTEIN"/>
    <property type="match status" value="1"/>
</dbReference>
<dbReference type="EMBL" id="JBFOLJ010000008">
    <property type="protein sequence ID" value="KAL2514285.1"/>
    <property type="molecule type" value="Genomic_DNA"/>
</dbReference>
<feature type="region of interest" description="Disordered" evidence="1">
    <location>
        <begin position="121"/>
        <end position="148"/>
    </location>
</feature>
<keyword evidence="2" id="KW-0812">Transmembrane</keyword>
<sequence length="330" mass="36679">MASSISRKLTSKFLKRSLSSTTYFLTTQQSNFTSSCKLPTQNPSLNYVFIGSHGQNFTSKCPNGSQKPSFLEKCPLNPQTHLLLTNYVQVSGHSYTVLSIKSISQPLLSSKSFRDFPRFLSTSNNPSSSDTQKPENSSEYPSQDPEFKHQEITGPTVERDLSALASETRVVLETMMKTIYSLSKVLASLGLVQLGLGAWTSYIARDSPIPEVSLQSFLAFGLPFSLAFMLRRSLKPMYFFKKMEEQGRLQILTLTLQVAKNLNTFFVRVRGKVGRLASAGCACQQSHSRSSHPDGSQPKMYPIGEQNRQATAWHKTISTESKMLKAGCVD</sequence>
<evidence type="ECO:0000313" key="4">
    <source>
        <dbReference type="Proteomes" id="UP001604277"/>
    </source>
</evidence>
<evidence type="ECO:0000256" key="1">
    <source>
        <dbReference type="SAM" id="MobiDB-lite"/>
    </source>
</evidence>
<keyword evidence="2" id="KW-1133">Transmembrane helix</keyword>
<dbReference type="Proteomes" id="UP001604277">
    <property type="component" value="Unassembled WGS sequence"/>
</dbReference>
<feature type="transmembrane region" description="Helical" evidence="2">
    <location>
        <begin position="185"/>
        <end position="204"/>
    </location>
</feature>
<dbReference type="PANTHER" id="PTHR37222:SF1">
    <property type="entry name" value="OS02G0718000 PROTEIN"/>
    <property type="match status" value="1"/>
</dbReference>
<dbReference type="AlphaFoldDB" id="A0ABD1TNH3"/>
<name>A0ABD1TNH3_9LAMI</name>
<gene>
    <name evidence="3" type="ORF">Fot_28256</name>
</gene>
<reference evidence="4" key="1">
    <citation type="submission" date="2024-07" db="EMBL/GenBank/DDBJ databases">
        <title>Two chromosome-level genome assemblies of Korean endemic species Abeliophyllum distichum and Forsythia ovata (Oleaceae).</title>
        <authorList>
            <person name="Jang H."/>
        </authorList>
    </citation>
    <scope>NUCLEOTIDE SEQUENCE [LARGE SCALE GENOMIC DNA]</scope>
</reference>
<evidence type="ECO:0000313" key="3">
    <source>
        <dbReference type="EMBL" id="KAL2514285.1"/>
    </source>
</evidence>
<keyword evidence="4" id="KW-1185">Reference proteome</keyword>
<feature type="compositionally biased region" description="Polar residues" evidence="1">
    <location>
        <begin position="121"/>
        <end position="141"/>
    </location>
</feature>
<feature type="transmembrane region" description="Helical" evidence="2">
    <location>
        <begin position="216"/>
        <end position="234"/>
    </location>
</feature>
<comment type="caution">
    <text evidence="3">The sequence shown here is derived from an EMBL/GenBank/DDBJ whole genome shotgun (WGS) entry which is preliminary data.</text>
</comment>
<accession>A0ABD1TNH3</accession>
<evidence type="ECO:0000256" key="2">
    <source>
        <dbReference type="SAM" id="Phobius"/>
    </source>
</evidence>
<proteinExistence type="predicted"/>
<keyword evidence="2" id="KW-0472">Membrane</keyword>